<dbReference type="EMBL" id="CP071839">
    <property type="protein sequence ID" value="QTE00995.1"/>
    <property type="molecule type" value="Genomic_DNA"/>
</dbReference>
<evidence type="ECO:0000313" key="2">
    <source>
        <dbReference type="EMBL" id="QTE00995.1"/>
    </source>
</evidence>
<gene>
    <name evidence="2" type="ORF">S1361_26925</name>
</gene>
<organism evidence="2 3">
    <name type="scientific">Streptomyces cyanogenus</name>
    <dbReference type="NCBI Taxonomy" id="80860"/>
    <lineage>
        <taxon>Bacteria</taxon>
        <taxon>Bacillati</taxon>
        <taxon>Actinomycetota</taxon>
        <taxon>Actinomycetes</taxon>
        <taxon>Kitasatosporales</taxon>
        <taxon>Streptomycetaceae</taxon>
        <taxon>Streptomyces</taxon>
    </lineage>
</organism>
<feature type="region of interest" description="Disordered" evidence="1">
    <location>
        <begin position="1"/>
        <end position="41"/>
    </location>
</feature>
<feature type="compositionally biased region" description="Polar residues" evidence="1">
    <location>
        <begin position="12"/>
        <end position="30"/>
    </location>
</feature>
<evidence type="ECO:0000313" key="3">
    <source>
        <dbReference type="Proteomes" id="UP000663908"/>
    </source>
</evidence>
<accession>A0ABX7U235</accession>
<name>A0ABX7U235_STRCY</name>
<keyword evidence="3" id="KW-1185">Reference proteome</keyword>
<reference evidence="2 3" key="1">
    <citation type="submission" date="2021-03" db="EMBL/GenBank/DDBJ databases">
        <title>Complete genome sequence of Streptomyces cyanogenus S136, producer of anticancer angucycline landomycin A.</title>
        <authorList>
            <person name="Hrab P."/>
            <person name="Ruckert C."/>
            <person name="Busche T."/>
            <person name="Ostash I."/>
            <person name="Kalinowski J."/>
            <person name="Fedorenko V."/>
            <person name="Yushchuk O."/>
            <person name="Ostash B."/>
        </authorList>
    </citation>
    <scope>NUCLEOTIDE SEQUENCE [LARGE SCALE GENOMIC DNA]</scope>
    <source>
        <strain evidence="2 3">S136</strain>
    </source>
</reference>
<proteinExistence type="predicted"/>
<evidence type="ECO:0000256" key="1">
    <source>
        <dbReference type="SAM" id="MobiDB-lite"/>
    </source>
</evidence>
<sequence>MYAPLMSLSLHPPQQHSNFTTPHTPASNPTLPGLPHEKELL</sequence>
<protein>
    <submittedName>
        <fullName evidence="2">Uncharacterized protein</fullName>
    </submittedName>
</protein>
<dbReference type="Proteomes" id="UP000663908">
    <property type="component" value="Chromosome"/>
</dbReference>